<keyword evidence="2 3" id="KW-0802">TPR repeat</keyword>
<keyword evidence="7" id="KW-1185">Reference proteome</keyword>
<sequence length="399" mass="41667" precursor="true">MIQKNNPRPRYGKRALLTVALLASTGCASGGGPSLASLNPFNKPASTAATATLQDEPSPGITDAVASTAQGARGQVSSMSAAVKSAYSKTTGGIAGLFNGNGGENTVDEAGNKIASDDPLNLSNKPESIGPEVYVANGQLWETSGNLDNAMEKYAKALEIEPTNAPALASIARLKFRQTQYTEAAEYFARATKAAPSDASLYNDWGLTLSKLGQHEEASKTIQKALAISPGTSRYANNLASVQYSAGNPEQALKTLQEHNKAAVAHFNMAYLEFNQGNYDKARVQLTEAIKFEPQAEEDSAVKRAVERSRELLAKLDGPAGQIANVAQAASQTYDAAQQLQQNGQPAEAQPPAAPTGATQAAATSPTASSDAPGTFSLPPDFNVRPAAQTAELPGTKTR</sequence>
<evidence type="ECO:0000256" key="2">
    <source>
        <dbReference type="ARBA" id="ARBA00022803"/>
    </source>
</evidence>
<evidence type="ECO:0000256" key="3">
    <source>
        <dbReference type="PROSITE-ProRule" id="PRU00339"/>
    </source>
</evidence>
<dbReference type="KEGG" id="rul:UC8_09040"/>
<dbReference type="InterPro" id="IPR011990">
    <property type="entry name" value="TPR-like_helical_dom_sf"/>
</dbReference>
<protein>
    <submittedName>
        <fullName evidence="6">Tetratricopeptide repeat protein</fullName>
    </submittedName>
</protein>
<dbReference type="EMBL" id="CP042914">
    <property type="protein sequence ID" value="QEG38944.1"/>
    <property type="molecule type" value="Genomic_DNA"/>
</dbReference>
<feature type="repeat" description="TPR" evidence="3">
    <location>
        <begin position="199"/>
        <end position="232"/>
    </location>
</feature>
<dbReference type="GO" id="GO:0009279">
    <property type="term" value="C:cell outer membrane"/>
    <property type="evidence" value="ECO:0007669"/>
    <property type="project" value="TreeGrafter"/>
</dbReference>
<name>A0A5B9QJ71_9BACT</name>
<dbReference type="Gene3D" id="1.25.40.10">
    <property type="entry name" value="Tetratricopeptide repeat domain"/>
    <property type="match status" value="2"/>
</dbReference>
<feature type="repeat" description="TPR" evidence="3">
    <location>
        <begin position="165"/>
        <end position="198"/>
    </location>
</feature>
<dbReference type="InterPro" id="IPR019734">
    <property type="entry name" value="TPR_rpt"/>
</dbReference>
<dbReference type="Pfam" id="PF13181">
    <property type="entry name" value="TPR_8"/>
    <property type="match status" value="2"/>
</dbReference>
<dbReference type="GO" id="GO:0046813">
    <property type="term" value="P:receptor-mediated virion attachment to host cell"/>
    <property type="evidence" value="ECO:0007669"/>
    <property type="project" value="TreeGrafter"/>
</dbReference>
<keyword evidence="1" id="KW-0677">Repeat</keyword>
<reference evidence="6 7" key="1">
    <citation type="submission" date="2019-08" db="EMBL/GenBank/DDBJ databases">
        <title>Deep-cultivation of Planctomycetes and their phenomic and genomic characterization uncovers novel biology.</title>
        <authorList>
            <person name="Wiegand S."/>
            <person name="Jogler M."/>
            <person name="Boedeker C."/>
            <person name="Pinto D."/>
            <person name="Vollmers J."/>
            <person name="Rivas-Marin E."/>
            <person name="Kohn T."/>
            <person name="Peeters S.H."/>
            <person name="Heuer A."/>
            <person name="Rast P."/>
            <person name="Oberbeckmann S."/>
            <person name="Bunk B."/>
            <person name="Jeske O."/>
            <person name="Meyerdierks A."/>
            <person name="Storesund J.E."/>
            <person name="Kallscheuer N."/>
            <person name="Luecker S."/>
            <person name="Lage O.M."/>
            <person name="Pohl T."/>
            <person name="Merkel B.J."/>
            <person name="Hornburger P."/>
            <person name="Mueller R.-W."/>
            <person name="Bruemmer F."/>
            <person name="Labrenz M."/>
            <person name="Spormann A.M."/>
            <person name="Op den Camp H."/>
            <person name="Overmann J."/>
            <person name="Amann R."/>
            <person name="Jetten M.S.M."/>
            <person name="Mascher T."/>
            <person name="Medema M.H."/>
            <person name="Devos D.P."/>
            <person name="Kaster A.-K."/>
            <person name="Ovreas L."/>
            <person name="Rohde M."/>
            <person name="Galperin M.Y."/>
            <person name="Jogler C."/>
        </authorList>
    </citation>
    <scope>NUCLEOTIDE SEQUENCE [LARGE SCALE GENOMIC DNA]</scope>
    <source>
        <strain evidence="6 7">UC8</strain>
    </source>
</reference>
<feature type="chain" id="PRO_5022986592" evidence="5">
    <location>
        <begin position="31"/>
        <end position="399"/>
    </location>
</feature>
<proteinExistence type="predicted"/>
<dbReference type="Pfam" id="PF13424">
    <property type="entry name" value="TPR_12"/>
    <property type="match status" value="1"/>
</dbReference>
<evidence type="ECO:0000313" key="6">
    <source>
        <dbReference type="EMBL" id="QEG38944.1"/>
    </source>
</evidence>
<feature type="repeat" description="TPR" evidence="3">
    <location>
        <begin position="263"/>
        <end position="296"/>
    </location>
</feature>
<dbReference type="PROSITE" id="PS51257">
    <property type="entry name" value="PROKAR_LIPOPROTEIN"/>
    <property type="match status" value="1"/>
</dbReference>
<feature type="region of interest" description="Disordered" evidence="4">
    <location>
        <begin position="336"/>
        <end position="399"/>
    </location>
</feature>
<dbReference type="PROSITE" id="PS50005">
    <property type="entry name" value="TPR"/>
    <property type="match status" value="4"/>
</dbReference>
<evidence type="ECO:0000256" key="1">
    <source>
        <dbReference type="ARBA" id="ARBA00022737"/>
    </source>
</evidence>
<feature type="signal peptide" evidence="5">
    <location>
        <begin position="1"/>
        <end position="30"/>
    </location>
</feature>
<dbReference type="OrthoDB" id="288828at2"/>
<keyword evidence="5" id="KW-0732">Signal</keyword>
<dbReference type="InterPro" id="IPR050498">
    <property type="entry name" value="Ycf3"/>
</dbReference>
<gene>
    <name evidence="6" type="ORF">UC8_09040</name>
</gene>
<dbReference type="PANTHER" id="PTHR44858">
    <property type="entry name" value="TETRATRICOPEPTIDE REPEAT PROTEIN 6"/>
    <property type="match status" value="1"/>
</dbReference>
<dbReference type="RefSeq" id="WP_068140599.1">
    <property type="nucleotide sequence ID" value="NZ_CP042914.1"/>
</dbReference>
<dbReference type="PANTHER" id="PTHR44858:SF1">
    <property type="entry name" value="UDP-N-ACETYLGLUCOSAMINE--PEPTIDE N-ACETYLGLUCOSAMINYLTRANSFERASE SPINDLY-RELATED"/>
    <property type="match status" value="1"/>
</dbReference>
<dbReference type="Pfam" id="PF07719">
    <property type="entry name" value="TPR_2"/>
    <property type="match status" value="1"/>
</dbReference>
<evidence type="ECO:0000256" key="5">
    <source>
        <dbReference type="SAM" id="SignalP"/>
    </source>
</evidence>
<evidence type="ECO:0000256" key="4">
    <source>
        <dbReference type="SAM" id="MobiDB-lite"/>
    </source>
</evidence>
<feature type="compositionally biased region" description="Low complexity" evidence="4">
    <location>
        <begin position="344"/>
        <end position="375"/>
    </location>
</feature>
<dbReference type="Proteomes" id="UP000325286">
    <property type="component" value="Chromosome"/>
</dbReference>
<organism evidence="6 7">
    <name type="scientific">Roseimaritima ulvae</name>
    <dbReference type="NCBI Taxonomy" id="980254"/>
    <lineage>
        <taxon>Bacteria</taxon>
        <taxon>Pseudomonadati</taxon>
        <taxon>Planctomycetota</taxon>
        <taxon>Planctomycetia</taxon>
        <taxon>Pirellulales</taxon>
        <taxon>Pirellulaceae</taxon>
        <taxon>Roseimaritima</taxon>
    </lineage>
</organism>
<dbReference type="AlphaFoldDB" id="A0A5B9QJ71"/>
<feature type="repeat" description="TPR" evidence="3">
    <location>
        <begin position="131"/>
        <end position="164"/>
    </location>
</feature>
<accession>A0A5B9QJ71</accession>
<dbReference type="SUPFAM" id="SSF48452">
    <property type="entry name" value="TPR-like"/>
    <property type="match status" value="1"/>
</dbReference>
<evidence type="ECO:0000313" key="7">
    <source>
        <dbReference type="Proteomes" id="UP000325286"/>
    </source>
</evidence>
<dbReference type="SMART" id="SM00028">
    <property type="entry name" value="TPR"/>
    <property type="match status" value="4"/>
</dbReference>
<dbReference type="InterPro" id="IPR013105">
    <property type="entry name" value="TPR_2"/>
</dbReference>